<comment type="caution">
    <text evidence="10">The sequence shown here is derived from an EMBL/GenBank/DDBJ whole genome shotgun (WGS) entry which is preliminary data.</text>
</comment>
<dbReference type="SUPFAM" id="SSF88946">
    <property type="entry name" value="Sigma2 domain of RNA polymerase sigma factors"/>
    <property type="match status" value="1"/>
</dbReference>
<dbReference type="AlphaFoldDB" id="A0A150NDN3"/>
<dbReference type="CDD" id="cd06171">
    <property type="entry name" value="Sigma70_r4"/>
    <property type="match status" value="1"/>
</dbReference>
<dbReference type="InterPro" id="IPR036388">
    <property type="entry name" value="WH-like_DNA-bd_sf"/>
</dbReference>
<dbReference type="InterPro" id="IPR039425">
    <property type="entry name" value="RNA_pol_sigma-70-like"/>
</dbReference>
<evidence type="ECO:0000259" key="8">
    <source>
        <dbReference type="Pfam" id="PF04542"/>
    </source>
</evidence>
<evidence type="ECO:0000256" key="7">
    <source>
        <dbReference type="SAM" id="Coils"/>
    </source>
</evidence>
<dbReference type="InterPro" id="IPR007627">
    <property type="entry name" value="RNA_pol_sigma70_r2"/>
</dbReference>
<dbReference type="PATRIC" id="fig|1422.17.peg.1924"/>
<accession>A0A150NDN3</accession>
<dbReference type="SUPFAM" id="SSF88659">
    <property type="entry name" value="Sigma3 and sigma4 domains of RNA polymerase sigma factors"/>
    <property type="match status" value="1"/>
</dbReference>
<keyword evidence="3 6" id="KW-0731">Sigma factor</keyword>
<reference evidence="10 11" key="1">
    <citation type="submission" date="2016-01" db="EMBL/GenBank/DDBJ databases">
        <title>Draft Genome Sequences of Seven Thermophilic Sporeformers Isolated from Foods.</title>
        <authorList>
            <person name="Berendsen E.M."/>
            <person name="Wells-Bennik M.H."/>
            <person name="Krawcyk A.O."/>
            <person name="De Jong A."/>
            <person name="Holsappel S."/>
            <person name="Eijlander R.T."/>
            <person name="Kuipers O.P."/>
        </authorList>
    </citation>
    <scope>NUCLEOTIDE SEQUENCE [LARGE SCALE GENOMIC DNA]</scope>
    <source>
        <strain evidence="10 11">B4114</strain>
    </source>
</reference>
<dbReference type="NCBIfam" id="TIGR02937">
    <property type="entry name" value="sigma70-ECF"/>
    <property type="match status" value="1"/>
</dbReference>
<protein>
    <recommendedName>
        <fullName evidence="6">RNA polymerase sigma factor</fullName>
    </recommendedName>
</protein>
<dbReference type="InterPro" id="IPR013249">
    <property type="entry name" value="RNA_pol_sigma70_r4_t2"/>
</dbReference>
<proteinExistence type="inferred from homology"/>
<dbReference type="InterPro" id="IPR013325">
    <property type="entry name" value="RNA_pol_sigma_r2"/>
</dbReference>
<feature type="domain" description="RNA polymerase sigma factor 70 region 4 type 2" evidence="9">
    <location>
        <begin position="124"/>
        <end position="176"/>
    </location>
</feature>
<evidence type="ECO:0000259" key="9">
    <source>
        <dbReference type="Pfam" id="PF08281"/>
    </source>
</evidence>
<evidence type="ECO:0000256" key="5">
    <source>
        <dbReference type="ARBA" id="ARBA00023163"/>
    </source>
</evidence>
<dbReference type="Gene3D" id="1.10.1740.10">
    <property type="match status" value="1"/>
</dbReference>
<dbReference type="Pfam" id="PF08281">
    <property type="entry name" value="Sigma70_r4_2"/>
    <property type="match status" value="1"/>
</dbReference>
<feature type="coiled-coil region" evidence="7">
    <location>
        <begin position="170"/>
        <end position="197"/>
    </location>
</feature>
<keyword evidence="4 6" id="KW-0238">DNA-binding</keyword>
<dbReference type="InterPro" id="IPR013324">
    <property type="entry name" value="RNA_pol_sigma_r3/r4-like"/>
</dbReference>
<dbReference type="InterPro" id="IPR014284">
    <property type="entry name" value="RNA_pol_sigma-70_dom"/>
</dbReference>
<keyword evidence="7" id="KW-0175">Coiled coil</keyword>
<dbReference type="GO" id="GO:0003677">
    <property type="term" value="F:DNA binding"/>
    <property type="evidence" value="ECO:0007669"/>
    <property type="project" value="UniProtKB-KW"/>
</dbReference>
<evidence type="ECO:0000313" key="10">
    <source>
        <dbReference type="EMBL" id="KYD34804.1"/>
    </source>
</evidence>
<sequence>MKIMEWFGFGPWKRIGGETRWTPFLNSCTNNITMIFLYYMVRNREHAEDLVQEVYVKVLRSYKRFKGQCSEKTWLLSIARHVAIDFFRKQKRRQWVKASEWSEEQLGADEPMPEEIAIQNEEIQLMYRCLARCTVDQQLVLVLRFIQSLSIAETAAALGWTESKVKTTQHRALKALKQHMEEEAEREEWRHEKISLE</sequence>
<dbReference type="GO" id="GO:0016987">
    <property type="term" value="F:sigma factor activity"/>
    <property type="evidence" value="ECO:0007669"/>
    <property type="project" value="UniProtKB-KW"/>
</dbReference>
<dbReference type="Pfam" id="PF04542">
    <property type="entry name" value="Sigma70_r2"/>
    <property type="match status" value="1"/>
</dbReference>
<evidence type="ECO:0000256" key="3">
    <source>
        <dbReference type="ARBA" id="ARBA00023082"/>
    </source>
</evidence>
<evidence type="ECO:0000313" key="11">
    <source>
        <dbReference type="Proteomes" id="UP000075517"/>
    </source>
</evidence>
<evidence type="ECO:0000256" key="4">
    <source>
        <dbReference type="ARBA" id="ARBA00023125"/>
    </source>
</evidence>
<evidence type="ECO:0000256" key="1">
    <source>
        <dbReference type="ARBA" id="ARBA00010641"/>
    </source>
</evidence>
<dbReference type="EMBL" id="LQYY01000023">
    <property type="protein sequence ID" value="KYD34804.1"/>
    <property type="molecule type" value="Genomic_DNA"/>
</dbReference>
<dbReference type="Gene3D" id="1.10.10.10">
    <property type="entry name" value="Winged helix-like DNA-binding domain superfamily/Winged helix DNA-binding domain"/>
    <property type="match status" value="1"/>
</dbReference>
<dbReference type="NCBIfam" id="NF007220">
    <property type="entry name" value="PRK09639.1-5"/>
    <property type="match status" value="1"/>
</dbReference>
<dbReference type="PANTHER" id="PTHR43133">
    <property type="entry name" value="RNA POLYMERASE ECF-TYPE SIGMA FACTO"/>
    <property type="match status" value="1"/>
</dbReference>
<dbReference type="GO" id="GO:0006352">
    <property type="term" value="P:DNA-templated transcription initiation"/>
    <property type="evidence" value="ECO:0007669"/>
    <property type="project" value="InterPro"/>
</dbReference>
<name>A0A150NDN3_GEOSE</name>
<evidence type="ECO:0000256" key="2">
    <source>
        <dbReference type="ARBA" id="ARBA00023015"/>
    </source>
</evidence>
<dbReference type="InterPro" id="IPR000838">
    <property type="entry name" value="RNA_pol_sigma70_ECF_CS"/>
</dbReference>
<comment type="similarity">
    <text evidence="1 6">Belongs to the sigma-70 factor family. ECF subfamily.</text>
</comment>
<feature type="domain" description="RNA polymerase sigma-70 region 2" evidence="8">
    <location>
        <begin position="36"/>
        <end position="93"/>
    </location>
</feature>
<evidence type="ECO:0000256" key="6">
    <source>
        <dbReference type="RuleBase" id="RU000716"/>
    </source>
</evidence>
<keyword evidence="5 6" id="KW-0804">Transcription</keyword>
<keyword evidence="2 6" id="KW-0805">Transcription regulation</keyword>
<dbReference type="PROSITE" id="PS01063">
    <property type="entry name" value="SIGMA70_ECF"/>
    <property type="match status" value="1"/>
</dbReference>
<dbReference type="Proteomes" id="UP000075517">
    <property type="component" value="Unassembled WGS sequence"/>
</dbReference>
<dbReference type="PANTHER" id="PTHR43133:SF60">
    <property type="entry name" value="RNA POLYMERASE SIGMA FACTOR SIGV"/>
    <property type="match status" value="1"/>
</dbReference>
<organism evidence="10 11">
    <name type="scientific">Geobacillus stearothermophilus</name>
    <name type="common">Bacillus stearothermophilus</name>
    <dbReference type="NCBI Taxonomy" id="1422"/>
    <lineage>
        <taxon>Bacteria</taxon>
        <taxon>Bacillati</taxon>
        <taxon>Bacillota</taxon>
        <taxon>Bacilli</taxon>
        <taxon>Bacillales</taxon>
        <taxon>Anoxybacillaceae</taxon>
        <taxon>Geobacillus</taxon>
    </lineage>
</organism>
<dbReference type="GO" id="GO:0006950">
    <property type="term" value="P:response to stress"/>
    <property type="evidence" value="ECO:0007669"/>
    <property type="project" value="UniProtKB-ARBA"/>
</dbReference>
<gene>
    <name evidence="10" type="ORF">B4114_1786</name>
</gene>